<dbReference type="InterPro" id="IPR052158">
    <property type="entry name" value="INH-QAR"/>
</dbReference>
<feature type="domain" description="HTH araC/xylS-type" evidence="4">
    <location>
        <begin position="220"/>
        <end position="322"/>
    </location>
</feature>
<organism evidence="5 6">
    <name type="scientific">Granulibacter bethesdensis</name>
    <dbReference type="NCBI Taxonomy" id="364410"/>
    <lineage>
        <taxon>Bacteria</taxon>
        <taxon>Pseudomonadati</taxon>
        <taxon>Pseudomonadota</taxon>
        <taxon>Alphaproteobacteria</taxon>
        <taxon>Acetobacterales</taxon>
        <taxon>Acetobacteraceae</taxon>
        <taxon>Granulibacter</taxon>
    </lineage>
</organism>
<dbReference type="InterPro" id="IPR018062">
    <property type="entry name" value="HTH_AraC-typ_CS"/>
</dbReference>
<dbReference type="Pfam" id="PF12833">
    <property type="entry name" value="HTH_18"/>
    <property type="match status" value="1"/>
</dbReference>
<evidence type="ECO:0000256" key="1">
    <source>
        <dbReference type="ARBA" id="ARBA00023015"/>
    </source>
</evidence>
<dbReference type="Gene3D" id="3.40.50.880">
    <property type="match status" value="1"/>
</dbReference>
<dbReference type="PROSITE" id="PS00041">
    <property type="entry name" value="HTH_ARAC_FAMILY_1"/>
    <property type="match status" value="1"/>
</dbReference>
<dbReference type="SUPFAM" id="SSF52317">
    <property type="entry name" value="Class I glutamine amidotransferase-like"/>
    <property type="match status" value="1"/>
</dbReference>
<accession>A0AAN0RBI4</accession>
<dbReference type="KEGG" id="gbc:GbCGDNIH3_0074"/>
<keyword evidence="1" id="KW-0805">Transcription regulation</keyword>
<dbReference type="PANTHER" id="PTHR43130">
    <property type="entry name" value="ARAC-FAMILY TRANSCRIPTIONAL REGULATOR"/>
    <property type="match status" value="1"/>
</dbReference>
<dbReference type="RefSeq" id="WP_025285660.1">
    <property type="nucleotide sequence ID" value="NZ_CP003181.2"/>
</dbReference>
<name>A0AAN0RBI4_9PROT</name>
<keyword evidence="2" id="KW-0238">DNA-binding</keyword>
<proteinExistence type="predicted"/>
<dbReference type="Gene3D" id="1.10.10.60">
    <property type="entry name" value="Homeodomain-like"/>
    <property type="match status" value="2"/>
</dbReference>
<gene>
    <name evidence="5" type="ORF">GbCGDNIH3_0074</name>
</gene>
<dbReference type="InterPro" id="IPR009057">
    <property type="entry name" value="Homeodomain-like_sf"/>
</dbReference>
<dbReference type="InterPro" id="IPR029062">
    <property type="entry name" value="Class_I_gatase-like"/>
</dbReference>
<dbReference type="CDD" id="cd03136">
    <property type="entry name" value="GATase1_AraC_ArgR_like"/>
    <property type="match status" value="1"/>
</dbReference>
<keyword evidence="3" id="KW-0804">Transcription</keyword>
<evidence type="ECO:0000313" key="6">
    <source>
        <dbReference type="Proteomes" id="UP000019438"/>
    </source>
</evidence>
<protein>
    <submittedName>
        <fullName evidence="5">Transcriptional regulator, AraC family</fullName>
    </submittedName>
</protein>
<dbReference type="PANTHER" id="PTHR43130:SF3">
    <property type="entry name" value="HTH-TYPE TRANSCRIPTIONAL REGULATOR RV1931C"/>
    <property type="match status" value="1"/>
</dbReference>
<dbReference type="EMBL" id="CP003181">
    <property type="protein sequence ID" value="AHJ61813.1"/>
    <property type="molecule type" value="Genomic_DNA"/>
</dbReference>
<dbReference type="SMART" id="SM00342">
    <property type="entry name" value="HTH_ARAC"/>
    <property type="match status" value="1"/>
</dbReference>
<sequence length="324" mass="34887">MIDTPARLPAEIGRIGFLTLPNYSMIAMSSAIEACRMANRVTSSDAYSWQVLTPDGEPAQASNGLSLGPTVRLADAAPIDLLLICGGVDIRRATSRRLFPALQRHIRRGGALGALCTGSFVLAEAGMLSGYACAIHWEDLAAIREEFPDIAFRDELFVIDRDRFTSTGGTAPLDMMLALIAARLGPRAADAVARQFLIKPRQGGERQHLPRTAARHPRLAHAVALLEANAQNPSDDPLSVADAAALAGLSSRQLERLFKQHLNMTPAAYAASVRLERAQLLLRQTAMPITEIGVACGFASGASFSNAYRLRYGHSPRHERVSAP</sequence>
<reference evidence="6" key="1">
    <citation type="submission" date="2012-06" db="EMBL/GenBank/DDBJ databases">
        <title>Genome analysis of multiple Granulibacter bethesdensis isolates demonstrates substantial genome diversity.</title>
        <authorList>
            <person name="Greenberg D.E."/>
            <person name="Porcella S.F."/>
            <person name="Zarember K."/>
            <person name="Zelazny A.M."/>
            <person name="Bruno D."/>
            <person name="Martens C."/>
            <person name="Barbian K.D."/>
            <person name="Jaske E."/>
            <person name="Holland S.M."/>
        </authorList>
    </citation>
    <scope>NUCLEOTIDE SEQUENCE [LARGE SCALE GENOMIC DNA]</scope>
    <source>
        <strain evidence="6">CGDNIH3</strain>
    </source>
</reference>
<dbReference type="SUPFAM" id="SSF46689">
    <property type="entry name" value="Homeodomain-like"/>
    <property type="match status" value="2"/>
</dbReference>
<dbReference type="PROSITE" id="PS01124">
    <property type="entry name" value="HTH_ARAC_FAMILY_2"/>
    <property type="match status" value="1"/>
</dbReference>
<evidence type="ECO:0000256" key="2">
    <source>
        <dbReference type="ARBA" id="ARBA00023125"/>
    </source>
</evidence>
<evidence type="ECO:0000313" key="5">
    <source>
        <dbReference type="EMBL" id="AHJ61813.1"/>
    </source>
</evidence>
<evidence type="ECO:0000256" key="3">
    <source>
        <dbReference type="ARBA" id="ARBA00023163"/>
    </source>
</evidence>
<evidence type="ECO:0000259" key="4">
    <source>
        <dbReference type="PROSITE" id="PS01124"/>
    </source>
</evidence>
<dbReference type="InterPro" id="IPR002818">
    <property type="entry name" value="DJ-1/PfpI"/>
</dbReference>
<dbReference type="GO" id="GO:0043565">
    <property type="term" value="F:sequence-specific DNA binding"/>
    <property type="evidence" value="ECO:0007669"/>
    <property type="project" value="InterPro"/>
</dbReference>
<dbReference type="AlphaFoldDB" id="A0AAN0RBI4"/>
<dbReference type="Pfam" id="PF01965">
    <property type="entry name" value="DJ-1_PfpI"/>
    <property type="match status" value="1"/>
</dbReference>
<dbReference type="InterPro" id="IPR018060">
    <property type="entry name" value="HTH_AraC"/>
</dbReference>
<dbReference type="GO" id="GO:0003700">
    <property type="term" value="F:DNA-binding transcription factor activity"/>
    <property type="evidence" value="ECO:0007669"/>
    <property type="project" value="InterPro"/>
</dbReference>
<dbReference type="Proteomes" id="UP000019438">
    <property type="component" value="Chromosome"/>
</dbReference>